<evidence type="ECO:0000256" key="3">
    <source>
        <dbReference type="ARBA" id="ARBA00022670"/>
    </source>
</evidence>
<gene>
    <name evidence="9" type="primary">xrtK</name>
    <name evidence="9" type="ORF">AAG747_04325</name>
</gene>
<dbReference type="AlphaFoldDB" id="A0AAW9S2H4"/>
<dbReference type="GO" id="GO:0006508">
    <property type="term" value="P:proteolysis"/>
    <property type="evidence" value="ECO:0007669"/>
    <property type="project" value="UniProtKB-KW"/>
</dbReference>
<feature type="transmembrane region" description="Helical" evidence="8">
    <location>
        <begin position="81"/>
        <end position="104"/>
    </location>
</feature>
<evidence type="ECO:0000256" key="2">
    <source>
        <dbReference type="ARBA" id="ARBA00022475"/>
    </source>
</evidence>
<dbReference type="Proteomes" id="UP001403385">
    <property type="component" value="Unassembled WGS sequence"/>
</dbReference>
<keyword evidence="5 9" id="KW-0378">Hydrolase</keyword>
<proteinExistence type="predicted"/>
<evidence type="ECO:0000313" key="10">
    <source>
        <dbReference type="Proteomes" id="UP001403385"/>
    </source>
</evidence>
<evidence type="ECO:0000256" key="4">
    <source>
        <dbReference type="ARBA" id="ARBA00022692"/>
    </source>
</evidence>
<dbReference type="InterPro" id="IPR027551">
    <property type="entry name" value="Exosort_XrtK"/>
</dbReference>
<evidence type="ECO:0000256" key="7">
    <source>
        <dbReference type="ARBA" id="ARBA00023136"/>
    </source>
</evidence>
<organism evidence="9 10">
    <name type="scientific">Rapidithrix thailandica</name>
    <dbReference type="NCBI Taxonomy" id="413964"/>
    <lineage>
        <taxon>Bacteria</taxon>
        <taxon>Pseudomonadati</taxon>
        <taxon>Bacteroidota</taxon>
        <taxon>Cytophagia</taxon>
        <taxon>Cytophagales</taxon>
        <taxon>Flammeovirgaceae</taxon>
        <taxon>Rapidithrix</taxon>
    </lineage>
</organism>
<dbReference type="NCBIfam" id="TIGR04178">
    <property type="entry name" value="exo_archaeo"/>
    <property type="match status" value="1"/>
</dbReference>
<protein>
    <submittedName>
        <fullName evidence="9">Exosortase K</fullName>
        <ecNumber evidence="9">3.4.22.-</ecNumber>
    </submittedName>
</protein>
<evidence type="ECO:0000313" key="9">
    <source>
        <dbReference type="EMBL" id="MEN7547119.1"/>
    </source>
</evidence>
<keyword evidence="3" id="KW-0645">Protease</keyword>
<evidence type="ECO:0000256" key="8">
    <source>
        <dbReference type="SAM" id="Phobius"/>
    </source>
</evidence>
<dbReference type="NCBIfam" id="TIGR04287">
    <property type="entry name" value="exosort_XrtK"/>
    <property type="match status" value="1"/>
</dbReference>
<dbReference type="EC" id="3.4.22.-" evidence="9"/>
<keyword evidence="2" id="KW-1003">Cell membrane</keyword>
<comment type="caution">
    <text evidence="9">The sequence shown here is derived from an EMBL/GenBank/DDBJ whole genome shotgun (WGS) entry which is preliminary data.</text>
</comment>
<keyword evidence="7 8" id="KW-0472">Membrane</keyword>
<keyword evidence="4 8" id="KW-0812">Transmembrane</keyword>
<dbReference type="RefSeq" id="WP_346819906.1">
    <property type="nucleotide sequence ID" value="NZ_JBDKWZ010000002.1"/>
</dbReference>
<dbReference type="GO" id="GO:0008233">
    <property type="term" value="F:peptidase activity"/>
    <property type="evidence" value="ECO:0007669"/>
    <property type="project" value="UniProtKB-KW"/>
</dbReference>
<evidence type="ECO:0000256" key="6">
    <source>
        <dbReference type="ARBA" id="ARBA00022989"/>
    </source>
</evidence>
<feature type="transmembrane region" description="Helical" evidence="8">
    <location>
        <begin position="164"/>
        <end position="182"/>
    </location>
</feature>
<evidence type="ECO:0000256" key="1">
    <source>
        <dbReference type="ARBA" id="ARBA00004651"/>
    </source>
</evidence>
<accession>A0AAW9S2H4</accession>
<name>A0AAW9S2H4_9BACT</name>
<keyword evidence="10" id="KW-1185">Reference proteome</keyword>
<comment type="subcellular location">
    <subcellularLocation>
        <location evidence="1">Cell membrane</location>
        <topology evidence="1">Multi-pass membrane protein</topology>
    </subcellularLocation>
</comment>
<evidence type="ECO:0000256" key="5">
    <source>
        <dbReference type="ARBA" id="ARBA00022801"/>
    </source>
</evidence>
<feature type="transmembrane region" description="Helical" evidence="8">
    <location>
        <begin position="18"/>
        <end position="40"/>
    </location>
</feature>
<sequence length="193" mass="22039">MKYKLQKFPIPILPSKSFYNHLILVSITLGMVFIIKYWYISSTEKDLFFILYPVTGLIELYSGQLSVYLPDSGFYFSSLNILINKSCSGVNFWVIALCVSAWNVANHIHDLKKKLLGLALSLLCAYVLTLFTNSLRILTAIWLTDLKEIVPWIASSWFHQAQGAFTYLSVLVAYHLGIQTIISHKKTFDYPTV</sequence>
<reference evidence="9 10" key="1">
    <citation type="submission" date="2024-04" db="EMBL/GenBank/DDBJ databases">
        <title>Novel genus in family Flammeovirgaceae.</title>
        <authorList>
            <person name="Nguyen T.H."/>
            <person name="Vuong T.Q."/>
            <person name="Le H."/>
            <person name="Kim S.-G."/>
        </authorList>
    </citation>
    <scope>NUCLEOTIDE SEQUENCE [LARGE SCALE GENOMIC DNA]</scope>
    <source>
        <strain evidence="9 10">JCM 23209</strain>
    </source>
</reference>
<keyword evidence="6 8" id="KW-1133">Transmembrane helix</keyword>
<feature type="transmembrane region" description="Helical" evidence="8">
    <location>
        <begin position="47"/>
        <end position="69"/>
    </location>
</feature>
<feature type="transmembrane region" description="Helical" evidence="8">
    <location>
        <begin position="116"/>
        <end position="144"/>
    </location>
</feature>
<dbReference type="EMBL" id="JBDKWZ010000002">
    <property type="protein sequence ID" value="MEN7547119.1"/>
    <property type="molecule type" value="Genomic_DNA"/>
</dbReference>
<dbReference type="InterPro" id="IPR026392">
    <property type="entry name" value="Exo/Archaeosortase_dom"/>
</dbReference>
<dbReference type="GO" id="GO:0005886">
    <property type="term" value="C:plasma membrane"/>
    <property type="evidence" value="ECO:0007669"/>
    <property type="project" value="UniProtKB-SubCell"/>
</dbReference>